<accession>A0ABY5AIX2</accession>
<dbReference type="EMBL" id="CP099547">
    <property type="protein sequence ID" value="USR79888.1"/>
    <property type="molecule type" value="Genomic_DNA"/>
</dbReference>
<evidence type="ECO:0000313" key="2">
    <source>
        <dbReference type="EMBL" id="USR79888.1"/>
    </source>
</evidence>
<proteinExistence type="predicted"/>
<reference evidence="2" key="1">
    <citation type="submission" date="2022-06" db="EMBL/GenBank/DDBJ databases">
        <title>Complete Genome Sequence of Arcanobacterium pinnipediorum strain DSM 28752 isolated from a harbour seal.</title>
        <authorList>
            <person name="Borowiak M."/>
            <person name="Kreitlow A."/>
            <person name="Alssahen M."/>
            <person name="Malorny B."/>
            <person name="Laemmler C."/>
            <person name="Prenger-Berninghoff E."/>
            <person name="Siebert U."/>
            <person name="Ploetz M."/>
            <person name="Abdulmawjood A."/>
        </authorList>
    </citation>
    <scope>NUCLEOTIDE SEQUENCE</scope>
    <source>
        <strain evidence="2">DSM 28752</strain>
    </source>
</reference>
<gene>
    <name evidence="2" type="ORF">NG665_02580</name>
</gene>
<feature type="compositionally biased region" description="Acidic residues" evidence="1">
    <location>
        <begin position="13"/>
        <end position="24"/>
    </location>
</feature>
<name>A0ABY5AIX2_9ACTO</name>
<dbReference type="Proteomes" id="UP001056109">
    <property type="component" value="Chromosome"/>
</dbReference>
<evidence type="ECO:0000313" key="3">
    <source>
        <dbReference type="Proteomes" id="UP001056109"/>
    </source>
</evidence>
<feature type="region of interest" description="Disordered" evidence="1">
    <location>
        <begin position="1"/>
        <end position="54"/>
    </location>
</feature>
<protein>
    <submittedName>
        <fullName evidence="2">Acetyl-CoA carboxylase</fullName>
    </submittedName>
</protein>
<sequence>MRVEGDNTKLTEPADDSSTPDEGEVQMPIVPVESDATPAPPARQLEETTLPEPQAAAFDLSVPILEVLTDPTM</sequence>
<keyword evidence="3" id="KW-1185">Reference proteome</keyword>
<evidence type="ECO:0000256" key="1">
    <source>
        <dbReference type="SAM" id="MobiDB-lite"/>
    </source>
</evidence>
<organism evidence="2 3">
    <name type="scientific">Arcanobacterium pinnipediorum</name>
    <dbReference type="NCBI Taxonomy" id="1503041"/>
    <lineage>
        <taxon>Bacteria</taxon>
        <taxon>Bacillati</taxon>
        <taxon>Actinomycetota</taxon>
        <taxon>Actinomycetes</taxon>
        <taxon>Actinomycetales</taxon>
        <taxon>Actinomycetaceae</taxon>
        <taxon>Arcanobacterium</taxon>
    </lineage>
</organism>
<dbReference type="RefSeq" id="WP_252673747.1">
    <property type="nucleotide sequence ID" value="NZ_CP099547.1"/>
</dbReference>